<keyword evidence="2" id="KW-0472">Membrane</keyword>
<dbReference type="PANTHER" id="PTHR16502">
    <property type="entry name" value="KERATINOCYTE-ASSOCIATED TRANSMEMBRANE PROTEIN 2"/>
    <property type="match status" value="1"/>
</dbReference>
<sequence>MAVIWRIFEHLLGSVNEGQPPVLKEPENIQNFTSDASLQVITNSTKNMPETHNLKQSSNIDLAKLTNVTAVVITTPATPKPTNAAEKIREDSKPTEFDSNVPKSTNLSASKPPIITNSAEEDPSLTREETKINTQGLQDDTNYVKDISKDLPERTGKIDIHMKDTNIYATQDEDSHFFFHLVIIALLVAIMYITYHNKRKIMLLAQSRRWREGLCTRSIEYRRLDQNVDEAMPSLKMTNNYVF</sequence>
<dbReference type="AlphaFoldDB" id="A0A556VAI3"/>
<keyword evidence="4" id="KW-1185">Reference proteome</keyword>
<reference evidence="3 4" key="1">
    <citation type="journal article" date="2019" name="Genome Biol. Evol.">
        <title>Whole-Genome Sequencing of the Giant Devil Catfish, Bagarius yarrelli.</title>
        <authorList>
            <person name="Jiang W."/>
            <person name="Lv Y."/>
            <person name="Cheng L."/>
            <person name="Yang K."/>
            <person name="Chao B."/>
            <person name="Wang X."/>
            <person name="Li Y."/>
            <person name="Pan X."/>
            <person name="You X."/>
            <person name="Zhang Y."/>
            <person name="Yang J."/>
            <person name="Li J."/>
            <person name="Zhang X."/>
            <person name="Liu S."/>
            <person name="Sun C."/>
            <person name="Yang J."/>
            <person name="Shi Q."/>
        </authorList>
    </citation>
    <scope>NUCLEOTIDE SEQUENCE [LARGE SCALE GENOMIC DNA]</scope>
    <source>
        <strain evidence="3">JWS20170419001</strain>
        <tissue evidence="3">Muscle</tissue>
    </source>
</reference>
<evidence type="ECO:0000256" key="2">
    <source>
        <dbReference type="SAM" id="Phobius"/>
    </source>
</evidence>
<dbReference type="OrthoDB" id="5846619at2759"/>
<evidence type="ECO:0000313" key="3">
    <source>
        <dbReference type="EMBL" id="TTE96766.1"/>
    </source>
</evidence>
<feature type="transmembrane region" description="Helical" evidence="2">
    <location>
        <begin position="177"/>
        <end position="195"/>
    </location>
</feature>
<keyword evidence="2" id="KW-1133">Transmembrane helix</keyword>
<feature type="compositionally biased region" description="Polar residues" evidence="1">
    <location>
        <begin position="97"/>
        <end position="109"/>
    </location>
</feature>
<gene>
    <name evidence="3" type="ORF">Baya_15021</name>
</gene>
<protein>
    <submittedName>
        <fullName evidence="3">Keratinocyte-associated transmembrane protein 2</fullName>
    </submittedName>
</protein>
<dbReference type="Proteomes" id="UP000319801">
    <property type="component" value="Unassembled WGS sequence"/>
</dbReference>
<feature type="compositionally biased region" description="Basic and acidic residues" evidence="1">
    <location>
        <begin position="86"/>
        <end position="96"/>
    </location>
</feature>
<accession>A0A556VAI3</accession>
<dbReference type="EMBL" id="VCAZ01000192">
    <property type="protein sequence ID" value="TTE96766.1"/>
    <property type="molecule type" value="Genomic_DNA"/>
</dbReference>
<dbReference type="PANTHER" id="PTHR16502:SF0">
    <property type="entry name" value="KERATINOCYTE-ASSOCIATED TRANSMEMBRANE PROTEIN 2"/>
    <property type="match status" value="1"/>
</dbReference>
<keyword evidence="2 3" id="KW-0812">Transmembrane</keyword>
<dbReference type="InterPro" id="IPR037645">
    <property type="entry name" value="KCT2"/>
</dbReference>
<proteinExistence type="predicted"/>
<organism evidence="3 4">
    <name type="scientific">Bagarius yarrelli</name>
    <name type="common">Goonch</name>
    <name type="synonym">Bagrus yarrelli</name>
    <dbReference type="NCBI Taxonomy" id="175774"/>
    <lineage>
        <taxon>Eukaryota</taxon>
        <taxon>Metazoa</taxon>
        <taxon>Chordata</taxon>
        <taxon>Craniata</taxon>
        <taxon>Vertebrata</taxon>
        <taxon>Euteleostomi</taxon>
        <taxon>Actinopterygii</taxon>
        <taxon>Neopterygii</taxon>
        <taxon>Teleostei</taxon>
        <taxon>Ostariophysi</taxon>
        <taxon>Siluriformes</taxon>
        <taxon>Sisoridae</taxon>
        <taxon>Sisorinae</taxon>
        <taxon>Bagarius</taxon>
    </lineage>
</organism>
<feature type="region of interest" description="Disordered" evidence="1">
    <location>
        <begin position="78"/>
        <end position="124"/>
    </location>
</feature>
<evidence type="ECO:0000313" key="4">
    <source>
        <dbReference type="Proteomes" id="UP000319801"/>
    </source>
</evidence>
<evidence type="ECO:0000256" key="1">
    <source>
        <dbReference type="SAM" id="MobiDB-lite"/>
    </source>
</evidence>
<comment type="caution">
    <text evidence="3">The sequence shown here is derived from an EMBL/GenBank/DDBJ whole genome shotgun (WGS) entry which is preliminary data.</text>
</comment>
<name>A0A556VAI3_BAGYA</name>
<dbReference type="Pfam" id="PF17818">
    <property type="entry name" value="KCT2"/>
    <property type="match status" value="1"/>
</dbReference>